<dbReference type="EMBL" id="PGCI01000045">
    <property type="protein sequence ID" value="PLW45785.1"/>
    <property type="molecule type" value="Genomic_DNA"/>
</dbReference>
<evidence type="ECO:0000313" key="1">
    <source>
        <dbReference type="EMBL" id="PLW45785.1"/>
    </source>
</evidence>
<evidence type="ECO:0000313" key="2">
    <source>
        <dbReference type="Proteomes" id="UP000235392"/>
    </source>
</evidence>
<protein>
    <submittedName>
        <fullName evidence="1">Uncharacterized protein</fullName>
    </submittedName>
</protein>
<organism evidence="1 2">
    <name type="scientific">Puccinia coronata f. sp. avenae</name>
    <dbReference type="NCBI Taxonomy" id="200324"/>
    <lineage>
        <taxon>Eukaryota</taxon>
        <taxon>Fungi</taxon>
        <taxon>Dikarya</taxon>
        <taxon>Basidiomycota</taxon>
        <taxon>Pucciniomycotina</taxon>
        <taxon>Pucciniomycetes</taxon>
        <taxon>Pucciniales</taxon>
        <taxon>Pucciniaceae</taxon>
        <taxon>Puccinia</taxon>
    </lineage>
</organism>
<proteinExistence type="predicted"/>
<reference evidence="1 2" key="1">
    <citation type="submission" date="2017-11" db="EMBL/GenBank/DDBJ databases">
        <title>De novo assembly and phasing of dikaryotic genomes from two isolates of Puccinia coronata f. sp. avenae, the causal agent of oat crown rust.</title>
        <authorList>
            <person name="Miller M.E."/>
            <person name="Zhang Y."/>
            <person name="Omidvar V."/>
            <person name="Sperschneider J."/>
            <person name="Schwessinger B."/>
            <person name="Raley C."/>
            <person name="Palmer J.M."/>
            <person name="Garnica D."/>
            <person name="Upadhyaya N."/>
            <person name="Rathjen J."/>
            <person name="Taylor J.M."/>
            <person name="Park R.F."/>
            <person name="Dodds P.N."/>
            <person name="Hirsch C.D."/>
            <person name="Kianian S.F."/>
            <person name="Figueroa M."/>
        </authorList>
    </citation>
    <scope>NUCLEOTIDE SEQUENCE [LARGE SCALE GENOMIC DNA]</scope>
    <source>
        <strain evidence="1">12SD80</strain>
    </source>
</reference>
<gene>
    <name evidence="1" type="ORF">PCASD_04770</name>
</gene>
<name>A0A2N5V704_9BASI</name>
<comment type="caution">
    <text evidence="1">The sequence shown here is derived from an EMBL/GenBank/DDBJ whole genome shotgun (WGS) entry which is preliminary data.</text>
</comment>
<sequence length="98" mass="11339">MDNVWMYYTQATQVDRSIGKIQWEEEGIDYCMTTKKSLERQALLPDQSSSREIRLEPPHLRPKRSQSGKFFIGSFSFRKSSLPTGSNRTKQVTAPCFC</sequence>
<dbReference type="AlphaFoldDB" id="A0A2N5V704"/>
<accession>A0A2N5V704</accession>
<dbReference type="Proteomes" id="UP000235392">
    <property type="component" value="Unassembled WGS sequence"/>
</dbReference>